<name>A0A6C0LZB2_9ZZZZ</name>
<reference evidence="1" key="1">
    <citation type="journal article" date="2020" name="Nature">
        <title>Giant virus diversity and host interactions through global metagenomics.</title>
        <authorList>
            <person name="Schulz F."/>
            <person name="Roux S."/>
            <person name="Paez-Espino D."/>
            <person name="Jungbluth S."/>
            <person name="Walsh D.A."/>
            <person name="Denef V.J."/>
            <person name="McMahon K.D."/>
            <person name="Konstantinidis K.T."/>
            <person name="Eloe-Fadrosh E.A."/>
            <person name="Kyrpides N.C."/>
            <person name="Woyke T."/>
        </authorList>
    </citation>
    <scope>NUCLEOTIDE SEQUENCE</scope>
    <source>
        <strain evidence="1">GVMAG-S-1035124-57</strain>
    </source>
</reference>
<accession>A0A6C0LZB2</accession>
<evidence type="ECO:0000313" key="1">
    <source>
        <dbReference type="EMBL" id="QHU36109.1"/>
    </source>
</evidence>
<proteinExistence type="predicted"/>
<sequence>MKFLKNKFPNYQINWGGGNSISEAGISEAVRAGISEAGISEAGISEAVRAGISEAGISITNPVVALVAIAVERHDCTDH</sequence>
<dbReference type="EMBL" id="MN740632">
    <property type="protein sequence ID" value="QHU36109.1"/>
    <property type="molecule type" value="Genomic_DNA"/>
</dbReference>
<organism evidence="1">
    <name type="scientific">viral metagenome</name>
    <dbReference type="NCBI Taxonomy" id="1070528"/>
    <lineage>
        <taxon>unclassified sequences</taxon>
        <taxon>metagenomes</taxon>
        <taxon>organismal metagenomes</taxon>
    </lineage>
</organism>
<protein>
    <submittedName>
        <fullName evidence="1">Uncharacterized protein</fullName>
    </submittedName>
</protein>
<dbReference type="AlphaFoldDB" id="A0A6C0LZB2"/>